<sequence>MVESTSNDKGGGNPAVQWASPTSKIGCEMHESATSQTIVLKEKVDDIYPRIIILASLTVFFIYAAWWGFDYPTLYRVLAIVISAPLASICILESAKIIRARYHIMTLSPEGFTDTNIAPEIVPWAAVEDMKISSTSFRGRERLIAVEVKIKDSAWNALTLSRSAKLIKYQTGAMWIGRSVSETDFRAFFETPRSYARAHGGKVE</sequence>
<gene>
    <name evidence="2" type="ORF">SAMN04488498_112108</name>
</gene>
<organism evidence="2 3">
    <name type="scientific">Neomesorhizobium albiziae</name>
    <dbReference type="NCBI Taxonomy" id="335020"/>
    <lineage>
        <taxon>Bacteria</taxon>
        <taxon>Pseudomonadati</taxon>
        <taxon>Pseudomonadota</taxon>
        <taxon>Alphaproteobacteria</taxon>
        <taxon>Hyphomicrobiales</taxon>
        <taxon>Phyllobacteriaceae</taxon>
        <taxon>Neomesorhizobium</taxon>
    </lineage>
</organism>
<keyword evidence="3" id="KW-1185">Reference proteome</keyword>
<proteinExistence type="predicted"/>
<keyword evidence="1" id="KW-0472">Membrane</keyword>
<feature type="transmembrane region" description="Helical" evidence="1">
    <location>
        <begin position="51"/>
        <end position="69"/>
    </location>
</feature>
<evidence type="ECO:0000256" key="1">
    <source>
        <dbReference type="SAM" id="Phobius"/>
    </source>
</evidence>
<keyword evidence="1" id="KW-1133">Transmembrane helix</keyword>
<evidence type="ECO:0000313" key="3">
    <source>
        <dbReference type="Proteomes" id="UP000323300"/>
    </source>
</evidence>
<evidence type="ECO:0000313" key="2">
    <source>
        <dbReference type="EMBL" id="SFK77870.1"/>
    </source>
</evidence>
<reference evidence="2 3" key="1">
    <citation type="submission" date="2016-10" db="EMBL/GenBank/DDBJ databases">
        <authorList>
            <person name="Varghese N."/>
            <person name="Submissions S."/>
        </authorList>
    </citation>
    <scope>NUCLEOTIDE SEQUENCE [LARGE SCALE GENOMIC DNA]</scope>
    <source>
        <strain evidence="2 3">DSM 21822</strain>
    </source>
</reference>
<protein>
    <submittedName>
        <fullName evidence="2">Uncharacterized protein</fullName>
    </submittedName>
</protein>
<name>A0A1I4CB65_9HYPH</name>
<dbReference type="Proteomes" id="UP000323300">
    <property type="component" value="Unassembled WGS sequence"/>
</dbReference>
<accession>A0A1I4CB65</accession>
<keyword evidence="1" id="KW-0812">Transmembrane</keyword>
<feature type="transmembrane region" description="Helical" evidence="1">
    <location>
        <begin position="75"/>
        <end position="95"/>
    </location>
</feature>
<dbReference type="EMBL" id="FOSL01000012">
    <property type="protein sequence ID" value="SFK77870.1"/>
    <property type="molecule type" value="Genomic_DNA"/>
</dbReference>
<dbReference type="AlphaFoldDB" id="A0A1I4CB65"/>